<dbReference type="PROSITE" id="PS00198">
    <property type="entry name" value="4FE4S_FER_1"/>
    <property type="match status" value="1"/>
</dbReference>
<comment type="caution">
    <text evidence="9">Lacks conserved residue(s) required for the propagation of feature annotation.</text>
</comment>
<dbReference type="GO" id="GO:0052693">
    <property type="term" value="F:epoxyqueuosine reductase activity"/>
    <property type="evidence" value="ECO:0007669"/>
    <property type="project" value="UniProtKB-UniRule"/>
</dbReference>
<comment type="cofactor">
    <cofactor evidence="9">
        <name>[4Fe-4S] cluster</name>
        <dbReference type="ChEBI" id="CHEBI:49883"/>
    </cofactor>
    <text evidence="9">Binds 2 [4Fe-4S] clusters per monomer.</text>
</comment>
<dbReference type="InterPro" id="IPR004453">
    <property type="entry name" value="QueG"/>
</dbReference>
<feature type="binding site" evidence="9">
    <location>
        <position position="217"/>
    </location>
    <ligand>
        <name>[4Fe-4S] cluster</name>
        <dbReference type="ChEBI" id="CHEBI:49883"/>
        <label>2</label>
    </ligand>
</feature>
<keyword evidence="2 9" id="KW-0963">Cytoplasm</keyword>
<dbReference type="EC" id="1.17.99.6" evidence="9"/>
<dbReference type="UniPathway" id="UPA00392"/>
<feature type="binding site" evidence="9">
    <location>
        <position position="172"/>
    </location>
    <ligand>
        <name>cob(II)alamin</name>
        <dbReference type="ChEBI" id="CHEBI:16304"/>
    </ligand>
</feature>
<dbReference type="PROSITE" id="PS51379">
    <property type="entry name" value="4FE4S_FER_2"/>
    <property type="match status" value="1"/>
</dbReference>
<dbReference type="HAMAP" id="MF_00916">
    <property type="entry name" value="QueG"/>
    <property type="match status" value="1"/>
</dbReference>
<keyword evidence="7 9" id="KW-0408">Iron</keyword>
<comment type="similarity">
    <text evidence="9">Belongs to the QueG family.</text>
</comment>
<feature type="binding site" evidence="9">
    <location>
        <position position="244"/>
    </location>
    <ligand>
        <name>[4Fe-4S] cluster</name>
        <dbReference type="ChEBI" id="CHEBI:49883"/>
        <label>2</label>
    </ligand>
</feature>
<dbReference type="GO" id="GO:0051539">
    <property type="term" value="F:4 iron, 4 sulfur cluster binding"/>
    <property type="evidence" value="ECO:0007669"/>
    <property type="project" value="UniProtKB-KW"/>
</dbReference>
<dbReference type="Gene3D" id="3.30.70.20">
    <property type="match status" value="1"/>
</dbReference>
<evidence type="ECO:0000256" key="3">
    <source>
        <dbReference type="ARBA" id="ARBA00022694"/>
    </source>
</evidence>
<dbReference type="GO" id="GO:0046872">
    <property type="term" value="F:metal ion binding"/>
    <property type="evidence" value="ECO:0007669"/>
    <property type="project" value="UniProtKB-KW"/>
</dbReference>
<feature type="domain" description="4Fe-4S ferredoxin-type" evidence="10">
    <location>
        <begin position="182"/>
        <end position="211"/>
    </location>
</feature>
<evidence type="ECO:0000256" key="6">
    <source>
        <dbReference type="ARBA" id="ARBA00023002"/>
    </source>
</evidence>
<keyword evidence="9" id="KW-0846">Cobalamin</keyword>
<comment type="subcellular location">
    <subcellularLocation>
        <location evidence="9">Cytoplasm</location>
    </subcellularLocation>
</comment>
<feature type="binding site" evidence="9">
    <location>
        <position position="219"/>
    </location>
    <ligand>
        <name>cob(II)alamin</name>
        <dbReference type="ChEBI" id="CHEBI:16304"/>
    </ligand>
</feature>
<evidence type="ECO:0000256" key="9">
    <source>
        <dbReference type="HAMAP-Rule" id="MF_00916"/>
    </source>
</evidence>
<protein>
    <recommendedName>
        <fullName evidence="9">Epoxyqueuosine reductase</fullName>
        <ecNumber evidence="9">1.17.99.6</ecNumber>
    </recommendedName>
    <alternativeName>
        <fullName evidence="9">Queuosine biosynthesis protein QueG</fullName>
    </alternativeName>
</protein>
<name>A0A2Z4AHN8_9BACT</name>
<evidence type="ECO:0000256" key="1">
    <source>
        <dbReference type="ARBA" id="ARBA00022485"/>
    </source>
</evidence>
<comment type="catalytic activity">
    <reaction evidence="9">
        <text>epoxyqueuosine(34) in tRNA + AH2 = queuosine(34) in tRNA + A + H2O</text>
        <dbReference type="Rhea" id="RHEA:32159"/>
        <dbReference type="Rhea" id="RHEA-COMP:18571"/>
        <dbReference type="Rhea" id="RHEA-COMP:18582"/>
        <dbReference type="ChEBI" id="CHEBI:13193"/>
        <dbReference type="ChEBI" id="CHEBI:15377"/>
        <dbReference type="ChEBI" id="CHEBI:17499"/>
        <dbReference type="ChEBI" id="CHEBI:194431"/>
        <dbReference type="ChEBI" id="CHEBI:194443"/>
        <dbReference type="EC" id="1.17.99.6"/>
    </reaction>
</comment>
<feature type="binding site" evidence="9">
    <location>
        <begin position="244"/>
        <end position="245"/>
    </location>
    <ligand>
        <name>cob(II)alamin</name>
        <dbReference type="ChEBI" id="CHEBI:16304"/>
    </ligand>
</feature>
<dbReference type="NCBIfam" id="TIGR00276">
    <property type="entry name" value="tRNA epoxyqueuosine(34) reductase QueG"/>
    <property type="match status" value="1"/>
</dbReference>
<dbReference type="GO" id="GO:0008616">
    <property type="term" value="P:tRNA queuosine(34) biosynthetic process"/>
    <property type="evidence" value="ECO:0007669"/>
    <property type="project" value="UniProtKB-UniRule"/>
</dbReference>
<dbReference type="AlphaFoldDB" id="A0A2Z4AHN8"/>
<dbReference type="PANTHER" id="PTHR30002:SF4">
    <property type="entry name" value="EPOXYQUEUOSINE REDUCTASE"/>
    <property type="match status" value="1"/>
</dbReference>
<feature type="binding site" evidence="9">
    <location>
        <position position="247"/>
    </location>
    <ligand>
        <name>[4Fe-4S] cluster</name>
        <dbReference type="ChEBI" id="CHEBI:49883"/>
        <label>2</label>
    </ligand>
</feature>
<evidence type="ECO:0000256" key="7">
    <source>
        <dbReference type="ARBA" id="ARBA00023004"/>
    </source>
</evidence>
<feature type="binding site" evidence="9">
    <location>
        <position position="137"/>
    </location>
    <ligand>
        <name>cob(II)alamin</name>
        <dbReference type="ChEBI" id="CHEBI:16304"/>
    </ligand>
</feature>
<feature type="binding site" evidence="9">
    <location>
        <position position="197"/>
    </location>
    <ligand>
        <name>[4Fe-4S] cluster</name>
        <dbReference type="ChEBI" id="CHEBI:49883"/>
        <label>1</label>
    </ligand>
</feature>
<evidence type="ECO:0000313" key="11">
    <source>
        <dbReference type="EMBL" id="AWT60736.1"/>
    </source>
</evidence>
<dbReference type="InterPro" id="IPR017900">
    <property type="entry name" value="4Fe4S_Fe_S_CS"/>
</dbReference>
<feature type="binding site" evidence="9">
    <location>
        <position position="201"/>
    </location>
    <ligand>
        <name>[4Fe-4S] cluster</name>
        <dbReference type="ChEBI" id="CHEBI:49883"/>
        <label>2</label>
    </ligand>
</feature>
<keyword evidence="9" id="KW-0170">Cobalt</keyword>
<dbReference type="PANTHER" id="PTHR30002">
    <property type="entry name" value="EPOXYQUEUOSINE REDUCTASE"/>
    <property type="match status" value="1"/>
</dbReference>
<comment type="subunit">
    <text evidence="9">Monomer.</text>
</comment>
<dbReference type="GO" id="GO:0031419">
    <property type="term" value="F:cobalamin binding"/>
    <property type="evidence" value="ECO:0007669"/>
    <property type="project" value="UniProtKB-KW"/>
</dbReference>
<evidence type="ECO:0000256" key="4">
    <source>
        <dbReference type="ARBA" id="ARBA00022723"/>
    </source>
</evidence>
<dbReference type="Proteomes" id="UP000247465">
    <property type="component" value="Chromosome"/>
</dbReference>
<comment type="pathway">
    <text evidence="9">tRNA modification; tRNA-queuosine biosynthesis.</text>
</comment>
<dbReference type="InterPro" id="IPR013542">
    <property type="entry name" value="QueG_DUF1730"/>
</dbReference>
<feature type="binding site" evidence="9">
    <location>
        <position position="70"/>
    </location>
    <ligand>
        <name>cob(II)alamin</name>
        <dbReference type="ChEBI" id="CHEBI:16304"/>
    </ligand>
</feature>
<keyword evidence="5 9" id="KW-0671">Queuosine biosynthesis</keyword>
<evidence type="ECO:0000313" key="12">
    <source>
        <dbReference type="Proteomes" id="UP000247465"/>
    </source>
</evidence>
<feature type="binding site" evidence="9">
    <location>
        <position position="226"/>
    </location>
    <ligand>
        <name>tRNA</name>
        <dbReference type="ChEBI" id="CHEBI:17843"/>
    </ligand>
</feature>
<keyword evidence="6 9" id="KW-0560">Oxidoreductase</keyword>
<keyword evidence="1 9" id="KW-0004">4Fe-4S</keyword>
<dbReference type="EMBL" id="CP029803">
    <property type="protein sequence ID" value="AWT60736.1"/>
    <property type="molecule type" value="Genomic_DNA"/>
</dbReference>
<organism evidence="11 12">
    <name type="scientific">Candidatus Moanibacter tarae</name>
    <dbReference type="NCBI Taxonomy" id="2200854"/>
    <lineage>
        <taxon>Bacteria</taxon>
        <taxon>Pseudomonadati</taxon>
        <taxon>Verrucomicrobiota</taxon>
        <taxon>Opitutia</taxon>
        <taxon>Puniceicoccales</taxon>
        <taxon>Puniceicoccales incertae sedis</taxon>
        <taxon>Candidatus Moanibacter</taxon>
    </lineage>
</organism>
<sequence>MLRTQKSDRSTPLGSEELKEDLRSIATSLGFQVCGIASVDAPLRRDFYLKWIAEGKQADMEWMHRNNNRRLHPSNVLPGARSIICVGLNYYQPQPKRRGRIAKYALGEDYHDLMSQRLRALCRWLQEKGGTNKPYVDTGPVLEKSIAVQAGLGWQAKSTMLLNSTFGTWLLLGEIFTTLEIPPDRPQNDHCGKCTACIDACPTGAITAPYQLDPRKCISYLTIEHKGPIPYPYRAAIGDRVFGCDDCLDVCPWNRWARITQEAKLQSRHYPDLREMLAWGDGEFRRFFRKTPVMRLGRVRWIRNVCIVLGNIGTNADLAALQICAQDPEPLIAEHAAWAISRIEDKDRKAESPRAGNGSNP</sequence>
<evidence type="ECO:0000259" key="10">
    <source>
        <dbReference type="PROSITE" id="PS51379"/>
    </source>
</evidence>
<feature type="binding site" evidence="9">
    <location>
        <position position="251"/>
    </location>
    <ligand>
        <name>[4Fe-4S] cluster</name>
        <dbReference type="ChEBI" id="CHEBI:49883"/>
        <label>1</label>
    </ligand>
</feature>
<dbReference type="SUPFAM" id="SSF54862">
    <property type="entry name" value="4Fe-4S ferredoxins"/>
    <property type="match status" value="1"/>
</dbReference>
<feature type="binding site" evidence="9">
    <location>
        <position position="191"/>
    </location>
    <ligand>
        <name>[4Fe-4S] cluster</name>
        <dbReference type="ChEBI" id="CHEBI:49883"/>
        <label>1</label>
    </ligand>
</feature>
<reference evidence="11 12" key="1">
    <citation type="submission" date="2018-06" db="EMBL/GenBank/DDBJ databases">
        <title>Draft Genome Sequence of a Novel Marine Bacterium Related to the Verrucomicrobia.</title>
        <authorList>
            <person name="Vosseberg J."/>
            <person name="Martijn J."/>
            <person name="Ettema T.J.G."/>
        </authorList>
    </citation>
    <scope>NUCLEOTIDE SEQUENCE [LARGE SCALE GENOMIC DNA]</scope>
    <source>
        <strain evidence="11">TARA_B100001123</strain>
    </source>
</reference>
<evidence type="ECO:0000256" key="2">
    <source>
        <dbReference type="ARBA" id="ARBA00022490"/>
    </source>
</evidence>
<feature type="binding site" evidence="9">
    <location>
        <position position="161"/>
    </location>
    <ligand>
        <name>cob(II)alamin</name>
        <dbReference type="ChEBI" id="CHEBI:16304"/>
    </ligand>
</feature>
<feature type="binding site" evidence="9">
    <location>
        <position position="194"/>
    </location>
    <ligand>
        <name>[4Fe-4S] cluster</name>
        <dbReference type="ChEBI" id="CHEBI:49883"/>
        <label>1</label>
    </ligand>
</feature>
<feature type="active site" description="Proton donor" evidence="9">
    <location>
        <position position="137"/>
    </location>
</feature>
<evidence type="ECO:0000256" key="5">
    <source>
        <dbReference type="ARBA" id="ARBA00022785"/>
    </source>
</evidence>
<dbReference type="Pfam" id="PF08331">
    <property type="entry name" value="QueG_DUF1730"/>
    <property type="match status" value="1"/>
</dbReference>
<dbReference type="KEGG" id="mtar:DF168_01955"/>
<comment type="function">
    <text evidence="9">Catalyzes the conversion of epoxyqueuosine (oQ) to queuosine (Q), which is a hypermodified base found in the wobble positions of tRNA(Asp), tRNA(Asn), tRNA(His) and tRNA(Tyr).</text>
</comment>
<evidence type="ECO:0000256" key="8">
    <source>
        <dbReference type="ARBA" id="ARBA00023014"/>
    </source>
</evidence>
<keyword evidence="4 9" id="KW-0479">Metal-binding</keyword>
<dbReference type="GO" id="GO:0005737">
    <property type="term" value="C:cytoplasm"/>
    <property type="evidence" value="ECO:0007669"/>
    <property type="project" value="UniProtKB-SubCell"/>
</dbReference>
<dbReference type="Pfam" id="PF13484">
    <property type="entry name" value="Fer4_16"/>
    <property type="match status" value="1"/>
</dbReference>
<dbReference type="InterPro" id="IPR017896">
    <property type="entry name" value="4Fe4S_Fe-S-bd"/>
</dbReference>
<keyword evidence="3 9" id="KW-0819">tRNA processing</keyword>
<keyword evidence="8 9" id="KW-0411">Iron-sulfur</keyword>
<comment type="cofactor">
    <cofactor evidence="9">
        <name>cob(II)alamin</name>
        <dbReference type="ChEBI" id="CHEBI:16304"/>
    </cofactor>
</comment>
<proteinExistence type="inferred from homology"/>
<accession>A0A2Z4AHN8</accession>
<gene>
    <name evidence="9 11" type="primary">queG</name>
    <name evidence="11" type="ORF">DF168_01955</name>
</gene>